<evidence type="ECO:0000313" key="3">
    <source>
        <dbReference type="EMBL" id="EYU17982.1"/>
    </source>
</evidence>
<dbReference type="GO" id="GO:0009535">
    <property type="term" value="C:chloroplast thylakoid membrane"/>
    <property type="evidence" value="ECO:0000318"/>
    <property type="project" value="GO_Central"/>
</dbReference>
<protein>
    <submittedName>
        <fullName evidence="3">Uncharacterized protein</fullName>
    </submittedName>
</protein>
<dbReference type="AlphaFoldDB" id="A0A022PNY9"/>
<feature type="region of interest" description="Disordered" evidence="2">
    <location>
        <begin position="1"/>
        <end position="39"/>
    </location>
</feature>
<evidence type="ECO:0000313" key="4">
    <source>
        <dbReference type="Proteomes" id="UP000030748"/>
    </source>
</evidence>
<dbReference type="GO" id="GO:0010027">
    <property type="term" value="P:thylakoid membrane organization"/>
    <property type="evidence" value="ECO:0007669"/>
    <property type="project" value="InterPro"/>
</dbReference>
<dbReference type="Pfam" id="PF20711">
    <property type="entry name" value="DUF6825"/>
    <property type="match status" value="1"/>
</dbReference>
<dbReference type="PANTHER" id="PTHR35745:SF1">
    <property type="entry name" value="OS04G0513000 PROTEIN"/>
    <property type="match status" value="1"/>
</dbReference>
<gene>
    <name evidence="3" type="ORF">MIMGU_mgv1a013846mg</name>
</gene>
<dbReference type="EMBL" id="KI632344">
    <property type="protein sequence ID" value="EYU17982.1"/>
    <property type="molecule type" value="Genomic_DNA"/>
</dbReference>
<name>A0A022PNY9_ERYGU</name>
<evidence type="ECO:0000256" key="1">
    <source>
        <dbReference type="SAM" id="Coils"/>
    </source>
</evidence>
<evidence type="ECO:0000256" key="2">
    <source>
        <dbReference type="SAM" id="MobiDB-lite"/>
    </source>
</evidence>
<keyword evidence="1" id="KW-0175">Coiled coil</keyword>
<dbReference type="Proteomes" id="UP000030748">
    <property type="component" value="Unassembled WGS sequence"/>
</dbReference>
<sequence>MVNYAGHFLRRRRRRSRERKKQQQKHKRERERRRERKMDRGVIASHSVSSIPRIPSIIGQRRRCSVVIPSATRQNPLFPSTINPVSIGLLNLPRINFLCKSTADSGENESKTVLDAFFLGKALGEVINERIESTVGEFLSVIGRLQAEQQKHVSEFQEEVLEKARRAKEQASREAVEAKGVIPNATVISAAATTVSKHTKEDPFSKGTK</sequence>
<dbReference type="InterPro" id="IPR040003">
    <property type="entry name" value="PG18-like"/>
</dbReference>
<dbReference type="eggNOG" id="ENOG502S46M">
    <property type="taxonomic scope" value="Eukaryota"/>
</dbReference>
<accession>A0A022PNY9</accession>
<feature type="coiled-coil region" evidence="1">
    <location>
        <begin position="154"/>
        <end position="181"/>
    </location>
</feature>
<reference evidence="3 4" key="1">
    <citation type="journal article" date="2013" name="Proc. Natl. Acad. Sci. U.S.A.">
        <title>Fine-scale variation in meiotic recombination in Mimulus inferred from population shotgun sequencing.</title>
        <authorList>
            <person name="Hellsten U."/>
            <person name="Wright K.M."/>
            <person name="Jenkins J."/>
            <person name="Shu S."/>
            <person name="Yuan Y."/>
            <person name="Wessler S.R."/>
            <person name="Schmutz J."/>
            <person name="Willis J.H."/>
            <person name="Rokhsar D.S."/>
        </authorList>
    </citation>
    <scope>NUCLEOTIDE SEQUENCE [LARGE SCALE GENOMIC DNA]</scope>
    <source>
        <strain evidence="4">cv. DUN x IM62</strain>
    </source>
</reference>
<dbReference type="STRING" id="4155.A0A022PNY9"/>
<dbReference type="PANTHER" id="PTHR35745">
    <property type="entry name" value="BNACNNG14650D PROTEIN"/>
    <property type="match status" value="1"/>
</dbReference>
<proteinExistence type="predicted"/>
<feature type="compositionally biased region" description="Basic residues" evidence="2">
    <location>
        <begin position="8"/>
        <end position="35"/>
    </location>
</feature>
<keyword evidence="4" id="KW-1185">Reference proteome</keyword>
<organism evidence="3 4">
    <name type="scientific">Erythranthe guttata</name>
    <name type="common">Yellow monkey flower</name>
    <name type="synonym">Mimulus guttatus</name>
    <dbReference type="NCBI Taxonomy" id="4155"/>
    <lineage>
        <taxon>Eukaryota</taxon>
        <taxon>Viridiplantae</taxon>
        <taxon>Streptophyta</taxon>
        <taxon>Embryophyta</taxon>
        <taxon>Tracheophyta</taxon>
        <taxon>Spermatophyta</taxon>
        <taxon>Magnoliopsida</taxon>
        <taxon>eudicotyledons</taxon>
        <taxon>Gunneridae</taxon>
        <taxon>Pentapetalae</taxon>
        <taxon>asterids</taxon>
        <taxon>lamiids</taxon>
        <taxon>Lamiales</taxon>
        <taxon>Phrymaceae</taxon>
        <taxon>Erythranthe</taxon>
    </lineage>
</organism>